<name>A0A195D3B9_9HYME</name>
<feature type="region of interest" description="Disordered" evidence="1">
    <location>
        <begin position="1"/>
        <end position="24"/>
    </location>
</feature>
<evidence type="ECO:0000256" key="1">
    <source>
        <dbReference type="SAM" id="MobiDB-lite"/>
    </source>
</evidence>
<keyword evidence="2" id="KW-0812">Transmembrane</keyword>
<accession>A0A195D3B9</accession>
<feature type="transmembrane region" description="Helical" evidence="2">
    <location>
        <begin position="165"/>
        <end position="184"/>
    </location>
</feature>
<evidence type="ECO:0000313" key="3">
    <source>
        <dbReference type="EMBL" id="KYN07356.1"/>
    </source>
</evidence>
<evidence type="ECO:0000313" key="4">
    <source>
        <dbReference type="Proteomes" id="UP000078542"/>
    </source>
</evidence>
<gene>
    <name evidence="3" type="ORF">ALC62_01558</name>
</gene>
<evidence type="ECO:0000256" key="2">
    <source>
        <dbReference type="SAM" id="Phobius"/>
    </source>
</evidence>
<organism evidence="3 4">
    <name type="scientific">Cyphomyrmex costatus</name>
    <dbReference type="NCBI Taxonomy" id="456900"/>
    <lineage>
        <taxon>Eukaryota</taxon>
        <taxon>Metazoa</taxon>
        <taxon>Ecdysozoa</taxon>
        <taxon>Arthropoda</taxon>
        <taxon>Hexapoda</taxon>
        <taxon>Insecta</taxon>
        <taxon>Pterygota</taxon>
        <taxon>Neoptera</taxon>
        <taxon>Endopterygota</taxon>
        <taxon>Hymenoptera</taxon>
        <taxon>Apocrita</taxon>
        <taxon>Aculeata</taxon>
        <taxon>Formicoidea</taxon>
        <taxon>Formicidae</taxon>
        <taxon>Myrmicinae</taxon>
        <taxon>Cyphomyrmex</taxon>
    </lineage>
</organism>
<protein>
    <submittedName>
        <fullName evidence="3">Uncharacterized protein</fullName>
    </submittedName>
</protein>
<sequence>MSRNSPDYTCAPFSGSGVHSPRARKTIRDTRGLSNRIHANGAYRACKKERGKREGIRRKEGGDKGRYAPNFITYNSLAAKDNNGSFSLFLKHNKYPNTYLEIFLKDLDGTGGLAVHLDICPPNKLSTIMRIFPSISRTCARMSLSTLSNKATPPLIPDVPISPRLGFFLPFICFLVVTFYLVCCSNTIKTTDSKNHVVNNFNGEITTRIIHIGDMAPAVCRWFIFFPTAHPRYSVKSSFVNKNC</sequence>
<dbReference type="AlphaFoldDB" id="A0A195D3B9"/>
<keyword evidence="2" id="KW-1133">Transmembrane helix</keyword>
<keyword evidence="4" id="KW-1185">Reference proteome</keyword>
<dbReference type="EMBL" id="KQ976885">
    <property type="protein sequence ID" value="KYN07356.1"/>
    <property type="molecule type" value="Genomic_DNA"/>
</dbReference>
<proteinExistence type="predicted"/>
<reference evidence="3 4" key="1">
    <citation type="submission" date="2016-03" db="EMBL/GenBank/DDBJ databases">
        <title>Cyphomyrmex costatus WGS genome.</title>
        <authorList>
            <person name="Nygaard S."/>
            <person name="Hu H."/>
            <person name="Boomsma J."/>
            <person name="Zhang G."/>
        </authorList>
    </citation>
    <scope>NUCLEOTIDE SEQUENCE [LARGE SCALE GENOMIC DNA]</scope>
    <source>
        <strain evidence="3">MS0001</strain>
        <tissue evidence="3">Whole body</tissue>
    </source>
</reference>
<dbReference type="Proteomes" id="UP000078542">
    <property type="component" value="Unassembled WGS sequence"/>
</dbReference>
<keyword evidence="2" id="KW-0472">Membrane</keyword>